<dbReference type="Gene3D" id="2.170.130.10">
    <property type="entry name" value="TonB-dependent receptor, plug domain"/>
    <property type="match status" value="1"/>
</dbReference>
<dbReference type="PROSITE" id="PS00430">
    <property type="entry name" value="TONB_DEPENDENT_REC_1"/>
    <property type="match status" value="1"/>
</dbReference>
<dbReference type="Pfam" id="PF00593">
    <property type="entry name" value="TonB_dep_Rec_b-barrel"/>
    <property type="match status" value="1"/>
</dbReference>
<feature type="domain" description="TonB-dependent receptor-like beta-barrel" evidence="19">
    <location>
        <begin position="466"/>
        <end position="871"/>
    </location>
</feature>
<dbReference type="RefSeq" id="WP_005655972.1">
    <property type="nucleotide sequence ID" value="NZ_AAZF01000001.1"/>
</dbReference>
<feature type="short sequence motif" description="TonB C-terminal box" evidence="16">
    <location>
        <begin position="900"/>
        <end position="917"/>
    </location>
</feature>
<gene>
    <name evidence="22" type="ORF">CGSHi3655_07994</name>
    <name evidence="21" type="ORF">KRLU3655_LOCUS1823</name>
</gene>
<evidence type="ECO:0000256" key="16">
    <source>
        <dbReference type="PROSITE-ProRule" id="PRU10144"/>
    </source>
</evidence>
<dbReference type="PANTHER" id="PTHR30069:SF54">
    <property type="entry name" value="TRANSFERRIN-BINDING PROTEIN A"/>
    <property type="match status" value="1"/>
</dbReference>
<comment type="subcellular location">
    <subcellularLocation>
        <location evidence="1 14">Cell outer membrane</location>
        <topology evidence="1 14">Multi-pass membrane protein</topology>
    </subcellularLocation>
</comment>
<keyword evidence="9 14" id="KW-0472">Membrane</keyword>
<dbReference type="AlphaFoldDB" id="A0A0H3PJS9"/>
<evidence type="ECO:0000256" key="15">
    <source>
        <dbReference type="PROSITE-ProRule" id="PRU10143"/>
    </source>
</evidence>
<sequence length="917" mass="103667">MTKKPYFRLSIISCLLISCYVKAETQSIKDTKEAISSEVDTQSTEDSELETISVTAEKIRDRKDNEVTGLGKIIKTSESISREQVLNIRDLTRYDPGISVVEQGRGASSGYSIRGMDRNRVALLVDGLPQTQSYVVQSPLVARSGYSGTGAINEIEYENVKAVEISKGGSSSEYGNGALAGSVTFQSKSAADILEGDKSWGIQTKNAYSSKNKGFTHSLAVAGKQGGFEGLAIYTQRNSEETQVHKDALKGVQSYNRFIAKTDNETKAHFVIQDECPKPNDYNSCITSAKPPAILSTQKETVSVSDYTGANRIKPNPMKYESQSWFLRGGYHFSEQHYIGGIFEFTQQKFDIRDMTFPAYLSPTERRDDSSGSFYPKRDYGAYQRIEDGRGVKYASGLYFDEHHRKQRVGIEYIYENKNKAGIIDKAVLSANQQNIILDSYMQHTHCSLYPNPSKNCRPTLDKPYSFYRSDRNVYKEKHNMLQLNLEKKIQQNWLTHQIVFNLGFDDFTSALQHKDYLTRRVIATANSIPKKPGEPGNPRNGFPKQPYLYPKPKVDFVGRDHCNYKGSSSNYSDCKVRLIKGKNYYFAARNNMALGKYVDLGVGIRYDVSRTKANESTISVGKFKNFSWNTGIVIKPTEWLDLSYRLSTGFRNPSFAEMYGWRYGGKNDEVYVGKFKPETSRNQEFGLALKGDFGNIEISHFSNAYRNLIAFAEELQKNGTGKGNYGYHNAQNAKLVGINITAQLDFNGLWKRIPYGWYATFAYNRVKVKDQKINAGLASVSSYLFDAIQPSRYIIGLGYDHPSNTWGINTMFTQSKAKSQNELLGKRALGSTSRDVKSTRKLTRAWHILDVSGYYMANKNIMLRLGIYNLFNYRYVTWEAVRQTAQGAVNQHQNVGSYTRYAASGRNYTLTLEMKF</sequence>
<dbReference type="PANTHER" id="PTHR30069">
    <property type="entry name" value="TONB-DEPENDENT OUTER MEMBRANE RECEPTOR"/>
    <property type="match status" value="1"/>
</dbReference>
<evidence type="ECO:0000256" key="11">
    <source>
        <dbReference type="ARBA" id="ARBA00023237"/>
    </source>
</evidence>
<evidence type="ECO:0000259" key="20">
    <source>
        <dbReference type="Pfam" id="PF07715"/>
    </source>
</evidence>
<feature type="short sequence motif" description="TonB box" evidence="15">
    <location>
        <begin position="51"/>
        <end position="57"/>
    </location>
</feature>
<dbReference type="InterPro" id="IPR036942">
    <property type="entry name" value="Beta-barrel_TonB_sf"/>
</dbReference>
<dbReference type="NCBIfam" id="TIGR01786">
    <property type="entry name" value="TonB-hemlactrns"/>
    <property type="match status" value="1"/>
</dbReference>
<dbReference type="InterPro" id="IPR010917">
    <property type="entry name" value="TonB_rcpt_CS"/>
</dbReference>
<feature type="signal peptide" evidence="18">
    <location>
        <begin position="1"/>
        <end position="23"/>
    </location>
</feature>
<evidence type="ECO:0000259" key="19">
    <source>
        <dbReference type="Pfam" id="PF00593"/>
    </source>
</evidence>
<evidence type="ECO:0000256" key="18">
    <source>
        <dbReference type="SAM" id="SignalP"/>
    </source>
</evidence>
<comment type="similarity">
    <text evidence="2 14 17">Belongs to the TonB-dependent receptor family.</text>
</comment>
<keyword evidence="7" id="KW-0843">Virulence</keyword>
<evidence type="ECO:0000256" key="5">
    <source>
        <dbReference type="ARBA" id="ARBA00022692"/>
    </source>
</evidence>
<reference evidence="22 23" key="1">
    <citation type="journal article" date="2007" name="Genome Biol.">
        <title>Characterization and modeling of the Haemophilus influenzae core and supragenomes based on the complete genomic sequences of Rd and 12 clinical nontypeable strains.</title>
        <authorList>
            <person name="Hogg J.S."/>
            <person name="Hu F.Z."/>
            <person name="Janto B."/>
            <person name="Boissy R."/>
            <person name="Hayes J."/>
            <person name="Keefe R."/>
            <person name="Post J.C."/>
            <person name="Ehrlich G.D."/>
        </authorList>
    </citation>
    <scope>NUCLEOTIDE SEQUENCE [LARGE SCALE GENOMIC DNA]</scope>
    <source>
        <strain evidence="22">3655</strain>
        <strain evidence="23">NTHi 3655</strain>
    </source>
</reference>
<dbReference type="Proteomes" id="UP000837958">
    <property type="component" value="Chromosome"/>
</dbReference>
<dbReference type="SUPFAM" id="SSF56935">
    <property type="entry name" value="Porins"/>
    <property type="match status" value="1"/>
</dbReference>
<evidence type="ECO:0000313" key="23">
    <source>
        <dbReference type="Proteomes" id="UP000003185"/>
    </source>
</evidence>
<dbReference type="NCBIfam" id="TIGR01776">
    <property type="entry name" value="TonB-tbp-lbp"/>
    <property type="match status" value="1"/>
</dbReference>
<evidence type="ECO:0000256" key="10">
    <source>
        <dbReference type="ARBA" id="ARBA00023170"/>
    </source>
</evidence>
<dbReference type="Proteomes" id="UP000003185">
    <property type="component" value="Unassembled WGS sequence"/>
</dbReference>
<evidence type="ECO:0000256" key="13">
    <source>
        <dbReference type="ARBA" id="ARBA00030457"/>
    </source>
</evidence>
<dbReference type="GO" id="GO:0015091">
    <property type="term" value="F:ferric iron transmembrane transporter activity"/>
    <property type="evidence" value="ECO:0007669"/>
    <property type="project" value="InterPro"/>
</dbReference>
<evidence type="ECO:0000256" key="9">
    <source>
        <dbReference type="ARBA" id="ARBA00023136"/>
    </source>
</evidence>
<dbReference type="InterPro" id="IPR010948">
    <property type="entry name" value="TonB_lacto/transferrin_rcpt"/>
</dbReference>
<dbReference type="Gene3D" id="2.40.170.20">
    <property type="entry name" value="TonB-dependent receptor, beta-barrel domain"/>
    <property type="match status" value="1"/>
</dbReference>
<dbReference type="InterPro" id="IPR037066">
    <property type="entry name" value="Plug_dom_sf"/>
</dbReference>
<dbReference type="InterPro" id="IPR010949">
    <property type="entry name" value="TonB_Hb/transfer/lactofer_rcpt"/>
</dbReference>
<reference evidence="24" key="2">
    <citation type="submission" date="2021-11" db="EMBL/GenBank/DDBJ databases">
        <authorList>
            <person name="Riesbeck K."/>
        </authorList>
    </citation>
    <scope>NUCLEOTIDE SEQUENCE [LARGE SCALE GENOMIC DNA]</scope>
</reference>
<dbReference type="PROSITE" id="PS01156">
    <property type="entry name" value="TONB_DEPENDENT_REC_2"/>
    <property type="match status" value="1"/>
</dbReference>
<name>A0A0H3PJS9_HAEI3</name>
<evidence type="ECO:0000256" key="4">
    <source>
        <dbReference type="ARBA" id="ARBA00022452"/>
    </source>
</evidence>
<keyword evidence="8 15" id="KW-0798">TonB box</keyword>
<keyword evidence="10 21" id="KW-0675">Receptor</keyword>
<feature type="domain" description="TonB-dependent receptor plug" evidence="20">
    <location>
        <begin position="76"/>
        <end position="181"/>
    </location>
</feature>
<evidence type="ECO:0000256" key="8">
    <source>
        <dbReference type="ARBA" id="ARBA00023077"/>
    </source>
</evidence>
<evidence type="ECO:0000256" key="1">
    <source>
        <dbReference type="ARBA" id="ARBA00004571"/>
    </source>
</evidence>
<dbReference type="GO" id="GO:0015344">
    <property type="term" value="F:siderophore uptake transmembrane transporter activity"/>
    <property type="evidence" value="ECO:0007669"/>
    <property type="project" value="TreeGrafter"/>
</dbReference>
<organism evidence="22 23">
    <name type="scientific">Haemophilus influenzae (strain NTHi 3655)</name>
    <dbReference type="NCBI Taxonomy" id="375177"/>
    <lineage>
        <taxon>Bacteria</taxon>
        <taxon>Pseudomonadati</taxon>
        <taxon>Pseudomonadota</taxon>
        <taxon>Gammaproteobacteria</taxon>
        <taxon>Pasteurellales</taxon>
        <taxon>Pasteurellaceae</taxon>
        <taxon>Haemophilus</taxon>
    </lineage>
</organism>
<keyword evidence="4 14" id="KW-1134">Transmembrane beta strand</keyword>
<dbReference type="EMBL" id="OV040719">
    <property type="protein sequence ID" value="CAH0451747.1"/>
    <property type="molecule type" value="Genomic_DNA"/>
</dbReference>
<evidence type="ECO:0000256" key="3">
    <source>
        <dbReference type="ARBA" id="ARBA00022448"/>
    </source>
</evidence>
<evidence type="ECO:0000256" key="14">
    <source>
        <dbReference type="PROSITE-ProRule" id="PRU01360"/>
    </source>
</evidence>
<dbReference type="PROSITE" id="PS51257">
    <property type="entry name" value="PROKAR_LIPOPROTEIN"/>
    <property type="match status" value="1"/>
</dbReference>
<dbReference type="GO" id="GO:0009279">
    <property type="term" value="C:cell outer membrane"/>
    <property type="evidence" value="ECO:0007669"/>
    <property type="project" value="UniProtKB-SubCell"/>
</dbReference>
<protein>
    <recommendedName>
        <fullName evidence="12">Transferrin-binding protein A</fullName>
    </recommendedName>
    <alternativeName>
        <fullName evidence="13">Transferrin-binding protein 1</fullName>
    </alternativeName>
</protein>
<dbReference type="InterPro" id="IPR010916">
    <property type="entry name" value="TonB_box_CS"/>
</dbReference>
<keyword evidence="11 14" id="KW-0998">Cell outer membrane</keyword>
<dbReference type="InterPro" id="IPR039426">
    <property type="entry name" value="TonB-dep_rcpt-like"/>
</dbReference>
<keyword evidence="6 18" id="KW-0732">Signal</keyword>
<evidence type="ECO:0000256" key="17">
    <source>
        <dbReference type="RuleBase" id="RU003357"/>
    </source>
</evidence>
<proteinExistence type="inferred from homology"/>
<evidence type="ECO:0000313" key="22">
    <source>
        <dbReference type="EMBL" id="EDJ93817.1"/>
    </source>
</evidence>
<dbReference type="InterPro" id="IPR012910">
    <property type="entry name" value="Plug_dom"/>
</dbReference>
<keyword evidence="5 14" id="KW-0812">Transmembrane</keyword>
<reference evidence="21" key="3">
    <citation type="submission" date="2024-01" db="EMBL/GenBank/DDBJ databases">
        <authorList>
            <person name="Riesbeck K."/>
        </authorList>
    </citation>
    <scope>NUCLEOTIDE SEQUENCE</scope>
    <source>
        <strain evidence="21">3655</strain>
    </source>
</reference>
<evidence type="ECO:0000256" key="7">
    <source>
        <dbReference type="ARBA" id="ARBA00023026"/>
    </source>
</evidence>
<evidence type="ECO:0000313" key="21">
    <source>
        <dbReference type="EMBL" id="CAH0451747.1"/>
    </source>
</evidence>
<dbReference type="PROSITE" id="PS52016">
    <property type="entry name" value="TONB_DEPENDENT_REC_3"/>
    <property type="match status" value="1"/>
</dbReference>
<keyword evidence="3 14" id="KW-0813">Transport</keyword>
<dbReference type="GO" id="GO:0044718">
    <property type="term" value="P:siderophore transmembrane transport"/>
    <property type="evidence" value="ECO:0007669"/>
    <property type="project" value="TreeGrafter"/>
</dbReference>
<dbReference type="EMBL" id="AAZF01000001">
    <property type="protein sequence ID" value="EDJ93817.1"/>
    <property type="molecule type" value="Genomic_DNA"/>
</dbReference>
<evidence type="ECO:0000256" key="6">
    <source>
        <dbReference type="ARBA" id="ARBA00022729"/>
    </source>
</evidence>
<accession>A0A0H3PJS9</accession>
<evidence type="ECO:0000256" key="12">
    <source>
        <dbReference type="ARBA" id="ARBA00023627"/>
    </source>
</evidence>
<dbReference type="Pfam" id="PF07715">
    <property type="entry name" value="Plug"/>
    <property type="match status" value="1"/>
</dbReference>
<evidence type="ECO:0000256" key="2">
    <source>
        <dbReference type="ARBA" id="ARBA00009810"/>
    </source>
</evidence>
<feature type="chain" id="PRO_5002617099" description="Transferrin-binding protein A" evidence="18">
    <location>
        <begin position="24"/>
        <end position="917"/>
    </location>
</feature>
<dbReference type="InterPro" id="IPR000531">
    <property type="entry name" value="Beta-barrel_TonB"/>
</dbReference>
<dbReference type="CDD" id="cd01347">
    <property type="entry name" value="ligand_gated_channel"/>
    <property type="match status" value="1"/>
</dbReference>
<evidence type="ECO:0000313" key="24">
    <source>
        <dbReference type="Proteomes" id="UP000837958"/>
    </source>
</evidence>